<keyword evidence="3" id="KW-1185">Reference proteome</keyword>
<organism evidence="2 3">
    <name type="scientific">Mikania micrantha</name>
    <name type="common">bitter vine</name>
    <dbReference type="NCBI Taxonomy" id="192012"/>
    <lineage>
        <taxon>Eukaryota</taxon>
        <taxon>Viridiplantae</taxon>
        <taxon>Streptophyta</taxon>
        <taxon>Embryophyta</taxon>
        <taxon>Tracheophyta</taxon>
        <taxon>Spermatophyta</taxon>
        <taxon>Magnoliopsida</taxon>
        <taxon>eudicotyledons</taxon>
        <taxon>Gunneridae</taxon>
        <taxon>Pentapetalae</taxon>
        <taxon>asterids</taxon>
        <taxon>campanulids</taxon>
        <taxon>Asterales</taxon>
        <taxon>Asteraceae</taxon>
        <taxon>Asteroideae</taxon>
        <taxon>Heliantheae alliance</taxon>
        <taxon>Eupatorieae</taxon>
        <taxon>Mikania</taxon>
    </lineage>
</organism>
<gene>
    <name evidence="2" type="ORF">E3N88_00024</name>
</gene>
<protein>
    <submittedName>
        <fullName evidence="2">Uncharacterized protein</fullName>
    </submittedName>
</protein>
<dbReference type="OrthoDB" id="1939135at2759"/>
<comment type="caution">
    <text evidence="2">The sequence shown here is derived from an EMBL/GenBank/DDBJ whole genome shotgun (WGS) entry which is preliminary data.</text>
</comment>
<evidence type="ECO:0000313" key="3">
    <source>
        <dbReference type="Proteomes" id="UP000326396"/>
    </source>
</evidence>
<dbReference type="Proteomes" id="UP000326396">
    <property type="component" value="Linkage Group LG1"/>
</dbReference>
<dbReference type="PANTHER" id="PTHR46148:SF57">
    <property type="entry name" value="OS12G0499874 PROTEIN"/>
    <property type="match status" value="1"/>
</dbReference>
<sequence>MLRVDRIANRLNPPDKLGEIHPTFHVSHLRKCLADDVGYMPLNDIEVDEILNYIEEPVAIVDTKEKQLLNKTIRQIKRQALVTYSQSQTEAKGVATLATLQAAYASSQSSTMQTNSSQATPALLQAARASHIVNIMQFNTLMSISTAYLRSTEAWKCWTYPFRNGSTSRKSATATGEQRRRRSERQQARSKGLAEGLGWSNRGLMEECRRALVLYWWLCNN</sequence>
<reference evidence="2 3" key="1">
    <citation type="submission" date="2019-05" db="EMBL/GenBank/DDBJ databases">
        <title>Mikania micrantha, genome provides insights into the molecular mechanism of rapid growth.</title>
        <authorList>
            <person name="Liu B."/>
        </authorList>
    </citation>
    <scope>NUCLEOTIDE SEQUENCE [LARGE SCALE GENOMIC DNA]</scope>
    <source>
        <strain evidence="2">NLD-2019</strain>
        <tissue evidence="2">Leaf</tissue>
    </source>
</reference>
<feature type="compositionally biased region" description="Polar residues" evidence="1">
    <location>
        <begin position="166"/>
        <end position="176"/>
    </location>
</feature>
<evidence type="ECO:0000256" key="1">
    <source>
        <dbReference type="SAM" id="MobiDB-lite"/>
    </source>
</evidence>
<evidence type="ECO:0000313" key="2">
    <source>
        <dbReference type="EMBL" id="KAD7476888.1"/>
    </source>
</evidence>
<dbReference type="PANTHER" id="PTHR46148">
    <property type="entry name" value="CHROMO DOMAIN-CONTAINING PROTEIN"/>
    <property type="match status" value="1"/>
</dbReference>
<name>A0A5N6PZ02_9ASTR</name>
<proteinExistence type="predicted"/>
<accession>A0A5N6PZ02</accession>
<feature type="region of interest" description="Disordered" evidence="1">
    <location>
        <begin position="166"/>
        <end position="192"/>
    </location>
</feature>
<dbReference type="EMBL" id="SZYD01000001">
    <property type="protein sequence ID" value="KAD7476888.1"/>
    <property type="molecule type" value="Genomic_DNA"/>
</dbReference>
<dbReference type="AlphaFoldDB" id="A0A5N6PZ02"/>